<keyword evidence="4" id="KW-0805">Transcription regulation</keyword>
<dbReference type="PANTHER" id="PTHR47782:SF12">
    <property type="entry name" value="ZN(II)2CYS6 TRANSCRIPTION FACTOR (EUROFUNG)"/>
    <property type="match status" value="1"/>
</dbReference>
<comment type="subcellular location">
    <subcellularLocation>
        <location evidence="1">Nucleus</location>
    </subcellularLocation>
</comment>
<feature type="domain" description="Xylanolytic transcriptional activator regulatory" evidence="9">
    <location>
        <begin position="341"/>
        <end position="414"/>
    </location>
</feature>
<dbReference type="GO" id="GO:0005634">
    <property type="term" value="C:nucleus"/>
    <property type="evidence" value="ECO:0007669"/>
    <property type="project" value="UniProtKB-SubCell"/>
</dbReference>
<feature type="compositionally biased region" description="Basic and acidic residues" evidence="8">
    <location>
        <begin position="57"/>
        <end position="76"/>
    </location>
</feature>
<dbReference type="AlphaFoldDB" id="A0A1V6Z2W0"/>
<keyword evidence="6" id="KW-0804">Transcription</keyword>
<sequence>MSCLGIPAPTASPTSLNPPLQWHFTSVLMVQIEIDIFQQIQYVRTRAESRVIEADKSRIARSKPAETREDRLHSLQDTEAEEERVMFLERKLVESDRSSDQNAAATNTASLLFSPQGGHTTPHTTTSGFDNNPVGEIVGLLALSASEAPAYVGSSSGLSLAADLGEMVQTSVWNQFISRMQQKTSTAANNPHNMAGQAHGPLEQTSATQIRDRATRMEDLLPANVEPPTDEMGARILETYFTRLHSRYPFLNRKQVWQIHADRWRLAKVKREDLTRSDRFAIFKLNLVYAIGATMLRLSEKYAYTTPEHVSTMCEARSIENIEAMVLLVVYHLRTASSHGMWYMIGLAMRTAIDLGLHRKANENNMDPFTTQMRRRLFWTVYYLERVVSMSLGRPFSISDRHIDLDLPLEVDDDIEDPTLLTAPLDPNKTTTLTFAIYLFKLRRIDSRIQHKIYRADRPLSSLRPKMDPLYLELEQWKQSALLRFSGPDLDYPMLHFNRAVRLLIQPFLPLLPITDPYYQICILAAGNICQSHKRLHQTLEYGHSFLAVQTVFMAGITLLYALWTHTDQVWSVRMSNDIRACSTVLFVMGERAAWVKKYRDAFELLVNAAMEKLQGNETARNAGMAELMTAQYGVNWNSTTSPGMSGSDKFPPVNPTGLAPDTVGATPQGCPGDDSEHAVRMALQLAPWIDQDESDPLWVPDFETLENLSGTFWSHGDTRLFDPM</sequence>
<evidence type="ECO:0000256" key="2">
    <source>
        <dbReference type="ARBA" id="ARBA00022723"/>
    </source>
</evidence>
<evidence type="ECO:0000313" key="10">
    <source>
        <dbReference type="EMBL" id="OQE93752.1"/>
    </source>
</evidence>
<keyword evidence="3" id="KW-0862">Zinc</keyword>
<dbReference type="Pfam" id="PF04082">
    <property type="entry name" value="Fungal_trans"/>
    <property type="match status" value="1"/>
</dbReference>
<evidence type="ECO:0000313" key="11">
    <source>
        <dbReference type="Proteomes" id="UP000191691"/>
    </source>
</evidence>
<evidence type="ECO:0000256" key="5">
    <source>
        <dbReference type="ARBA" id="ARBA00023125"/>
    </source>
</evidence>
<feature type="region of interest" description="Disordered" evidence="8">
    <location>
        <begin position="111"/>
        <end position="131"/>
    </location>
</feature>
<dbReference type="GO" id="GO:0043565">
    <property type="term" value="F:sequence-specific DNA binding"/>
    <property type="evidence" value="ECO:0007669"/>
    <property type="project" value="TreeGrafter"/>
</dbReference>
<keyword evidence="7" id="KW-0539">Nucleus</keyword>
<organism evidence="10 11">
    <name type="scientific">Penicillium nalgiovense</name>
    <dbReference type="NCBI Taxonomy" id="60175"/>
    <lineage>
        <taxon>Eukaryota</taxon>
        <taxon>Fungi</taxon>
        <taxon>Dikarya</taxon>
        <taxon>Ascomycota</taxon>
        <taxon>Pezizomycotina</taxon>
        <taxon>Eurotiomycetes</taxon>
        <taxon>Eurotiomycetidae</taxon>
        <taxon>Eurotiales</taxon>
        <taxon>Aspergillaceae</taxon>
        <taxon>Penicillium</taxon>
    </lineage>
</organism>
<dbReference type="GO" id="GO:0045944">
    <property type="term" value="P:positive regulation of transcription by RNA polymerase II"/>
    <property type="evidence" value="ECO:0007669"/>
    <property type="project" value="TreeGrafter"/>
</dbReference>
<dbReference type="EMBL" id="MOOB01000005">
    <property type="protein sequence ID" value="OQE93752.1"/>
    <property type="molecule type" value="Genomic_DNA"/>
</dbReference>
<name>A0A1V6Z2W0_PENNA</name>
<dbReference type="GO" id="GO:0000981">
    <property type="term" value="F:DNA-binding transcription factor activity, RNA polymerase II-specific"/>
    <property type="evidence" value="ECO:0007669"/>
    <property type="project" value="TreeGrafter"/>
</dbReference>
<evidence type="ECO:0000256" key="7">
    <source>
        <dbReference type="ARBA" id="ARBA00023242"/>
    </source>
</evidence>
<comment type="caution">
    <text evidence="10">The sequence shown here is derived from an EMBL/GenBank/DDBJ whole genome shotgun (WGS) entry which is preliminary data.</text>
</comment>
<evidence type="ECO:0000256" key="3">
    <source>
        <dbReference type="ARBA" id="ARBA00022833"/>
    </source>
</evidence>
<gene>
    <name evidence="10" type="ORF">PENNAL_c0005G10941</name>
</gene>
<feature type="compositionally biased region" description="Low complexity" evidence="8">
    <location>
        <begin position="114"/>
        <end position="127"/>
    </location>
</feature>
<protein>
    <recommendedName>
        <fullName evidence="9">Xylanolytic transcriptional activator regulatory domain-containing protein</fullName>
    </recommendedName>
</protein>
<evidence type="ECO:0000259" key="9">
    <source>
        <dbReference type="SMART" id="SM00906"/>
    </source>
</evidence>
<dbReference type="InterPro" id="IPR007219">
    <property type="entry name" value="XnlR_reg_dom"/>
</dbReference>
<accession>A0A1V6Z2W0</accession>
<evidence type="ECO:0000256" key="8">
    <source>
        <dbReference type="SAM" id="MobiDB-lite"/>
    </source>
</evidence>
<keyword evidence="2" id="KW-0479">Metal-binding</keyword>
<dbReference type="PANTHER" id="PTHR47782">
    <property type="entry name" value="ZN(II)2CYS6 TRANSCRIPTION FACTOR (EUROFUNG)-RELATED"/>
    <property type="match status" value="1"/>
</dbReference>
<dbReference type="OMA" id="SSHGMWY"/>
<dbReference type="Proteomes" id="UP000191691">
    <property type="component" value="Unassembled WGS sequence"/>
</dbReference>
<dbReference type="GO" id="GO:0008270">
    <property type="term" value="F:zinc ion binding"/>
    <property type="evidence" value="ECO:0007669"/>
    <property type="project" value="InterPro"/>
</dbReference>
<evidence type="ECO:0000256" key="1">
    <source>
        <dbReference type="ARBA" id="ARBA00004123"/>
    </source>
</evidence>
<dbReference type="SMART" id="SM00906">
    <property type="entry name" value="Fungal_trans"/>
    <property type="match status" value="1"/>
</dbReference>
<keyword evidence="11" id="KW-1185">Reference proteome</keyword>
<keyword evidence="5" id="KW-0238">DNA-binding</keyword>
<reference evidence="11" key="1">
    <citation type="journal article" date="2017" name="Nat. Microbiol.">
        <title>Global analysis of biosynthetic gene clusters reveals vast potential of secondary metabolite production in Penicillium species.</title>
        <authorList>
            <person name="Nielsen J.C."/>
            <person name="Grijseels S."/>
            <person name="Prigent S."/>
            <person name="Ji B."/>
            <person name="Dainat J."/>
            <person name="Nielsen K.F."/>
            <person name="Frisvad J.C."/>
            <person name="Workman M."/>
            <person name="Nielsen J."/>
        </authorList>
    </citation>
    <scope>NUCLEOTIDE SEQUENCE [LARGE SCALE GENOMIC DNA]</scope>
    <source>
        <strain evidence="11">IBT 13039</strain>
    </source>
</reference>
<dbReference type="GO" id="GO:0006351">
    <property type="term" value="P:DNA-templated transcription"/>
    <property type="evidence" value="ECO:0007669"/>
    <property type="project" value="InterPro"/>
</dbReference>
<proteinExistence type="predicted"/>
<evidence type="ECO:0000256" key="6">
    <source>
        <dbReference type="ARBA" id="ARBA00023163"/>
    </source>
</evidence>
<dbReference type="InterPro" id="IPR052202">
    <property type="entry name" value="Yeast_MetPath_Reg"/>
</dbReference>
<evidence type="ECO:0000256" key="4">
    <source>
        <dbReference type="ARBA" id="ARBA00023015"/>
    </source>
</evidence>
<feature type="region of interest" description="Disordered" evidence="8">
    <location>
        <begin position="57"/>
        <end position="80"/>
    </location>
</feature>
<dbReference type="CDD" id="cd12148">
    <property type="entry name" value="fungal_TF_MHR"/>
    <property type="match status" value="1"/>
</dbReference>